<dbReference type="PANTHER" id="PTHR30146:SF148">
    <property type="entry name" value="HTH-TYPE TRANSCRIPTIONAL REPRESSOR PURR-RELATED"/>
    <property type="match status" value="1"/>
</dbReference>
<keyword evidence="2" id="KW-0805">Transcription regulation</keyword>
<gene>
    <name evidence="6" type="ORF">ACFSUB_16325</name>
</gene>
<dbReference type="PANTHER" id="PTHR30146">
    <property type="entry name" value="LACI-RELATED TRANSCRIPTIONAL REPRESSOR"/>
    <property type="match status" value="1"/>
</dbReference>
<dbReference type="InterPro" id="IPR000843">
    <property type="entry name" value="HTH_LacI"/>
</dbReference>
<dbReference type="Pfam" id="PF00356">
    <property type="entry name" value="LacI"/>
    <property type="match status" value="1"/>
</dbReference>
<evidence type="ECO:0000313" key="6">
    <source>
        <dbReference type="EMBL" id="MFD2707023.1"/>
    </source>
</evidence>
<reference evidence="7" key="1">
    <citation type="journal article" date="2019" name="Int. J. Syst. Evol. Microbiol.">
        <title>The Global Catalogue of Microorganisms (GCM) 10K type strain sequencing project: providing services to taxonomists for standard genome sequencing and annotation.</title>
        <authorList>
            <consortium name="The Broad Institute Genomics Platform"/>
            <consortium name="The Broad Institute Genome Sequencing Center for Infectious Disease"/>
            <person name="Wu L."/>
            <person name="Ma J."/>
        </authorList>
    </citation>
    <scope>NUCLEOTIDE SEQUENCE [LARGE SCALE GENOMIC DNA]</scope>
    <source>
        <strain evidence="7">KCTC 33792</strain>
    </source>
</reference>
<sequence length="339" mass="37756">MKHDKNITIADVAKHAGISKSTVSQYLNKRFEYMGEETKQRIRESIAALGYSPNVLARSLKQKKTFTIGMIVANILHGFSTQVIRTVEDACNEQDIHVIVCNTDEDPKKEQKYVQMLEAKQVDGFIIFPAGDNEELYRELLDKDIPLVFVDRIVPDLPVSTVLTDNEQAADMAVDHFVRCGHGKIGLAVPPLKRVMTPRSERLSGFQKAMKNRGLEDSGMFIFEQPLAGMADYLAAAFQKEDKPTALLASNDLTFIEVLQFCRQEGIEIGRDVSIISIDDMPLAGVYNPAITSIEQPASVIGEKAAELLFEQMNGGREQTPAVHRFSPVFLERDSVKAP</sequence>
<evidence type="ECO:0000256" key="3">
    <source>
        <dbReference type="ARBA" id="ARBA00023125"/>
    </source>
</evidence>
<dbReference type="PROSITE" id="PS50932">
    <property type="entry name" value="HTH_LACI_2"/>
    <property type="match status" value="1"/>
</dbReference>
<dbReference type="EMBL" id="JBHUML010000006">
    <property type="protein sequence ID" value="MFD2707023.1"/>
    <property type="molecule type" value="Genomic_DNA"/>
</dbReference>
<dbReference type="GO" id="GO:0003677">
    <property type="term" value="F:DNA binding"/>
    <property type="evidence" value="ECO:0007669"/>
    <property type="project" value="UniProtKB-KW"/>
</dbReference>
<dbReference type="InterPro" id="IPR046335">
    <property type="entry name" value="LacI/GalR-like_sensor"/>
</dbReference>
<keyword evidence="1" id="KW-0678">Repressor</keyword>
<dbReference type="InterPro" id="IPR010982">
    <property type="entry name" value="Lambda_DNA-bd_dom_sf"/>
</dbReference>
<organism evidence="6 7">
    <name type="scientific">Salibacterium lacus</name>
    <dbReference type="NCBI Taxonomy" id="1898109"/>
    <lineage>
        <taxon>Bacteria</taxon>
        <taxon>Bacillati</taxon>
        <taxon>Bacillota</taxon>
        <taxon>Bacilli</taxon>
        <taxon>Bacillales</taxon>
        <taxon>Bacillaceae</taxon>
    </lineage>
</organism>
<feature type="domain" description="HTH lacI-type" evidence="5">
    <location>
        <begin position="7"/>
        <end position="62"/>
    </location>
</feature>
<dbReference type="CDD" id="cd19977">
    <property type="entry name" value="PBP1_EndR-like"/>
    <property type="match status" value="1"/>
</dbReference>
<name>A0ABW5T674_9BACI</name>
<evidence type="ECO:0000259" key="5">
    <source>
        <dbReference type="PROSITE" id="PS50932"/>
    </source>
</evidence>
<proteinExistence type="predicted"/>
<dbReference type="Proteomes" id="UP001597520">
    <property type="component" value="Unassembled WGS sequence"/>
</dbReference>
<dbReference type="Gene3D" id="3.40.50.2300">
    <property type="match status" value="2"/>
</dbReference>
<accession>A0ABW5T674</accession>
<dbReference type="Gene3D" id="1.10.260.40">
    <property type="entry name" value="lambda repressor-like DNA-binding domains"/>
    <property type="match status" value="1"/>
</dbReference>
<keyword evidence="7" id="KW-1185">Reference proteome</keyword>
<dbReference type="CDD" id="cd01392">
    <property type="entry name" value="HTH_LacI"/>
    <property type="match status" value="1"/>
</dbReference>
<dbReference type="InterPro" id="IPR028082">
    <property type="entry name" value="Peripla_BP_I"/>
</dbReference>
<evidence type="ECO:0000313" key="7">
    <source>
        <dbReference type="Proteomes" id="UP001597520"/>
    </source>
</evidence>
<dbReference type="SUPFAM" id="SSF53822">
    <property type="entry name" value="Periplasmic binding protein-like I"/>
    <property type="match status" value="1"/>
</dbReference>
<protein>
    <submittedName>
        <fullName evidence="6">LacI family DNA-binding transcriptional regulator</fullName>
    </submittedName>
</protein>
<evidence type="ECO:0000256" key="1">
    <source>
        <dbReference type="ARBA" id="ARBA00022491"/>
    </source>
</evidence>
<keyword evidence="3 6" id="KW-0238">DNA-binding</keyword>
<dbReference type="RefSeq" id="WP_380714346.1">
    <property type="nucleotide sequence ID" value="NZ_JBHUML010000006.1"/>
</dbReference>
<dbReference type="SUPFAM" id="SSF47413">
    <property type="entry name" value="lambda repressor-like DNA-binding domains"/>
    <property type="match status" value="1"/>
</dbReference>
<dbReference type="SMART" id="SM00354">
    <property type="entry name" value="HTH_LACI"/>
    <property type="match status" value="1"/>
</dbReference>
<comment type="caution">
    <text evidence="6">The sequence shown here is derived from an EMBL/GenBank/DDBJ whole genome shotgun (WGS) entry which is preliminary data.</text>
</comment>
<dbReference type="Pfam" id="PF13377">
    <property type="entry name" value="Peripla_BP_3"/>
    <property type="match status" value="1"/>
</dbReference>
<keyword evidence="4" id="KW-0804">Transcription</keyword>
<evidence type="ECO:0000256" key="2">
    <source>
        <dbReference type="ARBA" id="ARBA00023015"/>
    </source>
</evidence>
<evidence type="ECO:0000256" key="4">
    <source>
        <dbReference type="ARBA" id="ARBA00023163"/>
    </source>
</evidence>